<dbReference type="EMBL" id="BLLF01002990">
    <property type="protein sequence ID" value="GFH26015.1"/>
    <property type="molecule type" value="Genomic_DNA"/>
</dbReference>
<sequence>MFGPITGNGKNITFSTCFSGNAVWDSYFELYEAASASSPDYCGGSTRTTDWNDNASSTCQFGSELSTLTRTLTTGLTYWLP</sequence>
<accession>A0A699ZVP8</accession>
<gene>
    <name evidence="1" type="ORF">HaLaN_24085</name>
</gene>
<comment type="caution">
    <text evidence="1">The sequence shown here is derived from an EMBL/GenBank/DDBJ whole genome shotgun (WGS) entry which is preliminary data.</text>
</comment>
<protein>
    <submittedName>
        <fullName evidence="1">Uncharacterized protein</fullName>
    </submittedName>
</protein>
<evidence type="ECO:0000313" key="1">
    <source>
        <dbReference type="EMBL" id="GFH26015.1"/>
    </source>
</evidence>
<dbReference type="Proteomes" id="UP000485058">
    <property type="component" value="Unassembled WGS sequence"/>
</dbReference>
<organism evidence="1 2">
    <name type="scientific">Haematococcus lacustris</name>
    <name type="common">Green alga</name>
    <name type="synonym">Haematococcus pluvialis</name>
    <dbReference type="NCBI Taxonomy" id="44745"/>
    <lineage>
        <taxon>Eukaryota</taxon>
        <taxon>Viridiplantae</taxon>
        <taxon>Chlorophyta</taxon>
        <taxon>core chlorophytes</taxon>
        <taxon>Chlorophyceae</taxon>
        <taxon>CS clade</taxon>
        <taxon>Chlamydomonadales</taxon>
        <taxon>Haematococcaceae</taxon>
        <taxon>Haematococcus</taxon>
    </lineage>
</organism>
<feature type="non-terminal residue" evidence="1">
    <location>
        <position position="1"/>
    </location>
</feature>
<evidence type="ECO:0000313" key="2">
    <source>
        <dbReference type="Proteomes" id="UP000485058"/>
    </source>
</evidence>
<reference evidence="1 2" key="1">
    <citation type="submission" date="2020-02" db="EMBL/GenBank/DDBJ databases">
        <title>Draft genome sequence of Haematococcus lacustris strain NIES-144.</title>
        <authorList>
            <person name="Morimoto D."/>
            <person name="Nakagawa S."/>
            <person name="Yoshida T."/>
            <person name="Sawayama S."/>
        </authorList>
    </citation>
    <scope>NUCLEOTIDE SEQUENCE [LARGE SCALE GENOMIC DNA]</scope>
    <source>
        <strain evidence="1 2">NIES-144</strain>
    </source>
</reference>
<name>A0A699ZVP8_HAELA</name>
<dbReference type="AlphaFoldDB" id="A0A699ZVP8"/>
<proteinExistence type="predicted"/>
<keyword evidence="2" id="KW-1185">Reference proteome</keyword>